<keyword evidence="4" id="KW-0805">Transcription regulation</keyword>
<dbReference type="InterPro" id="IPR051615">
    <property type="entry name" value="Transcr_Regulatory_Elem"/>
</dbReference>
<evidence type="ECO:0000256" key="4">
    <source>
        <dbReference type="ARBA" id="ARBA00023015"/>
    </source>
</evidence>
<accession>A0A7C8I543</accession>
<dbReference type="CDD" id="cd12148">
    <property type="entry name" value="fungal_TF_MHR"/>
    <property type="match status" value="1"/>
</dbReference>
<keyword evidence="6" id="KW-0804">Transcription</keyword>
<sequence length="676" mass="75873">MSSADPPSFRKRKQRVDVACDFCRQRKLGCDNAKPKCENCLSYRKDCSYSGTSRKQRSSASRIGAHVEISPVEQDAEVSDTLTRTIVSTRPQLLRFHGPTSSMFDGGSLLRRGDVNDSAVQKSHLLAETARQRQLEPINLRLRKLDFDGLNPDQTVLLFSLFWNRQHATGSIVYRPCFMRDMASDGPYFSHLLLNSILFIASKYSTVASSPCDAADLDAAPGMGFRRRAESILFDPVTKVLTKSSITTIQALLLMSDALFSWCDETSLSWHYLGIAINMIIDLGIHAENSISKTPEDLEVARRVFWAAFVLDKQQSIYQGRTPRLRNQDCRVPVEFLDEFEELEPFHPLGYSGPGTLDLPTYSVSTFEQLCTLSTITDRILSSFYVENSSESEPEELHRTTQTLHADLIRWQESLPAHLSINFDDSGNPNTSNGTVALPHTLCLMLMFHTLLILLHRPFVFEGHLKSTAAHARNEFTICESAASDIDVLLHWYRKHWCMKAPPYFVSYATYVSATIHVRVAAQNPHGEAHQRLQICLEILSEHQKVCHAPRRALANLLLVVQRLNVNVGSIPVLMSRTANCDTPIVDGHNSEPAMLASNEVRTFPNQQDPVGNLMSPTRIAAEYSLQAEPDAPVLVPDPLGEFDLDVGVLPEWMSFFDLDPIFGFEDFPNQYGPDP</sequence>
<dbReference type="GO" id="GO:0008270">
    <property type="term" value="F:zinc ion binding"/>
    <property type="evidence" value="ECO:0007669"/>
    <property type="project" value="InterPro"/>
</dbReference>
<dbReference type="SUPFAM" id="SSF57701">
    <property type="entry name" value="Zn2/Cys6 DNA-binding domain"/>
    <property type="match status" value="1"/>
</dbReference>
<dbReference type="GO" id="GO:0005634">
    <property type="term" value="C:nucleus"/>
    <property type="evidence" value="ECO:0007669"/>
    <property type="project" value="UniProtKB-SubCell"/>
</dbReference>
<reference evidence="9 10" key="1">
    <citation type="submission" date="2020-01" db="EMBL/GenBank/DDBJ databases">
        <authorList>
            <consortium name="DOE Joint Genome Institute"/>
            <person name="Haridas S."/>
            <person name="Albert R."/>
            <person name="Binder M."/>
            <person name="Bloem J."/>
            <person name="Labutti K."/>
            <person name="Salamov A."/>
            <person name="Andreopoulos B."/>
            <person name="Baker S.E."/>
            <person name="Barry K."/>
            <person name="Bills G."/>
            <person name="Bluhm B.H."/>
            <person name="Cannon C."/>
            <person name="Castanera R."/>
            <person name="Culley D.E."/>
            <person name="Daum C."/>
            <person name="Ezra D."/>
            <person name="Gonzalez J.B."/>
            <person name="Henrissat B."/>
            <person name="Kuo A."/>
            <person name="Liang C."/>
            <person name="Lipzen A."/>
            <person name="Lutzoni F."/>
            <person name="Magnuson J."/>
            <person name="Mondo S."/>
            <person name="Nolan M."/>
            <person name="Ohm R."/>
            <person name="Pangilinan J."/>
            <person name="Park H.-J.H."/>
            <person name="Ramirez L."/>
            <person name="Alfaro M."/>
            <person name="Sun H."/>
            <person name="Tritt A."/>
            <person name="Yoshinaga Y."/>
            <person name="Zwiers L.-H.L."/>
            <person name="Turgeon B.G."/>
            <person name="Goodwin S.B."/>
            <person name="Spatafora J.W."/>
            <person name="Crous P.W."/>
            <person name="Grigoriev I.V."/>
        </authorList>
    </citation>
    <scope>NUCLEOTIDE SEQUENCE [LARGE SCALE GENOMIC DNA]</scope>
    <source>
        <strain evidence="9 10">CBS 611.86</strain>
    </source>
</reference>
<keyword evidence="10" id="KW-1185">Reference proteome</keyword>
<evidence type="ECO:0000256" key="1">
    <source>
        <dbReference type="ARBA" id="ARBA00004123"/>
    </source>
</evidence>
<dbReference type="InterPro" id="IPR007219">
    <property type="entry name" value="XnlR_reg_dom"/>
</dbReference>
<evidence type="ECO:0000256" key="5">
    <source>
        <dbReference type="ARBA" id="ARBA00023125"/>
    </source>
</evidence>
<dbReference type="EMBL" id="JAADJZ010000012">
    <property type="protein sequence ID" value="KAF2871077.1"/>
    <property type="molecule type" value="Genomic_DNA"/>
</dbReference>
<dbReference type="Pfam" id="PF00172">
    <property type="entry name" value="Zn_clus"/>
    <property type="match status" value="1"/>
</dbReference>
<dbReference type="Pfam" id="PF04082">
    <property type="entry name" value="Fungal_trans"/>
    <property type="match status" value="1"/>
</dbReference>
<evidence type="ECO:0000313" key="10">
    <source>
        <dbReference type="Proteomes" id="UP000481861"/>
    </source>
</evidence>
<dbReference type="PANTHER" id="PTHR31313:SF86">
    <property type="entry name" value="ZN(2)-C6 FUNGAL-TYPE DOMAIN-CONTAINING PROTEIN"/>
    <property type="match status" value="1"/>
</dbReference>
<dbReference type="Proteomes" id="UP000481861">
    <property type="component" value="Unassembled WGS sequence"/>
</dbReference>
<keyword evidence="3" id="KW-0862">Zinc</keyword>
<evidence type="ECO:0000259" key="8">
    <source>
        <dbReference type="PROSITE" id="PS50048"/>
    </source>
</evidence>
<evidence type="ECO:0000313" key="9">
    <source>
        <dbReference type="EMBL" id="KAF2871077.1"/>
    </source>
</evidence>
<dbReference type="InterPro" id="IPR036864">
    <property type="entry name" value="Zn2-C6_fun-type_DNA-bd_sf"/>
</dbReference>
<dbReference type="GO" id="GO:0006351">
    <property type="term" value="P:DNA-templated transcription"/>
    <property type="evidence" value="ECO:0007669"/>
    <property type="project" value="InterPro"/>
</dbReference>
<evidence type="ECO:0000256" key="3">
    <source>
        <dbReference type="ARBA" id="ARBA00022833"/>
    </source>
</evidence>
<keyword evidence="5" id="KW-0238">DNA-binding</keyword>
<gene>
    <name evidence="9" type="ORF">BDV95DRAFT_53969</name>
</gene>
<dbReference type="SMART" id="SM00906">
    <property type="entry name" value="Fungal_trans"/>
    <property type="match status" value="1"/>
</dbReference>
<keyword evidence="7" id="KW-0539">Nucleus</keyword>
<name>A0A7C8I543_9PLEO</name>
<evidence type="ECO:0000256" key="7">
    <source>
        <dbReference type="ARBA" id="ARBA00023242"/>
    </source>
</evidence>
<organism evidence="9 10">
    <name type="scientific">Massariosphaeria phaeospora</name>
    <dbReference type="NCBI Taxonomy" id="100035"/>
    <lineage>
        <taxon>Eukaryota</taxon>
        <taxon>Fungi</taxon>
        <taxon>Dikarya</taxon>
        <taxon>Ascomycota</taxon>
        <taxon>Pezizomycotina</taxon>
        <taxon>Dothideomycetes</taxon>
        <taxon>Pleosporomycetidae</taxon>
        <taxon>Pleosporales</taxon>
        <taxon>Pleosporales incertae sedis</taxon>
        <taxon>Massariosphaeria</taxon>
    </lineage>
</organism>
<dbReference type="PROSITE" id="PS50048">
    <property type="entry name" value="ZN2_CY6_FUNGAL_2"/>
    <property type="match status" value="1"/>
</dbReference>
<feature type="domain" description="Zn(2)-C6 fungal-type" evidence="8">
    <location>
        <begin position="19"/>
        <end position="49"/>
    </location>
</feature>
<keyword evidence="2" id="KW-0479">Metal-binding</keyword>
<evidence type="ECO:0000256" key="6">
    <source>
        <dbReference type="ARBA" id="ARBA00023163"/>
    </source>
</evidence>
<dbReference type="PANTHER" id="PTHR31313">
    <property type="entry name" value="TY1 ENHANCER ACTIVATOR"/>
    <property type="match status" value="1"/>
</dbReference>
<dbReference type="SMART" id="SM00066">
    <property type="entry name" value="GAL4"/>
    <property type="match status" value="1"/>
</dbReference>
<dbReference type="GO" id="GO:0000981">
    <property type="term" value="F:DNA-binding transcription factor activity, RNA polymerase II-specific"/>
    <property type="evidence" value="ECO:0007669"/>
    <property type="project" value="InterPro"/>
</dbReference>
<dbReference type="AlphaFoldDB" id="A0A7C8I543"/>
<evidence type="ECO:0000256" key="2">
    <source>
        <dbReference type="ARBA" id="ARBA00022723"/>
    </source>
</evidence>
<dbReference type="OrthoDB" id="4161332at2759"/>
<comment type="caution">
    <text evidence="9">The sequence shown here is derived from an EMBL/GenBank/DDBJ whole genome shotgun (WGS) entry which is preliminary data.</text>
</comment>
<protein>
    <submittedName>
        <fullName evidence="9">Fungal-specific transcription factor domain-containing protein</fullName>
    </submittedName>
</protein>
<dbReference type="CDD" id="cd00067">
    <property type="entry name" value="GAL4"/>
    <property type="match status" value="1"/>
</dbReference>
<dbReference type="InterPro" id="IPR001138">
    <property type="entry name" value="Zn2Cys6_DnaBD"/>
</dbReference>
<dbReference type="Gene3D" id="4.10.240.10">
    <property type="entry name" value="Zn(2)-C6 fungal-type DNA-binding domain"/>
    <property type="match status" value="1"/>
</dbReference>
<proteinExistence type="predicted"/>
<dbReference type="GO" id="GO:0003677">
    <property type="term" value="F:DNA binding"/>
    <property type="evidence" value="ECO:0007669"/>
    <property type="project" value="UniProtKB-KW"/>
</dbReference>
<dbReference type="PROSITE" id="PS00463">
    <property type="entry name" value="ZN2_CY6_FUNGAL_1"/>
    <property type="match status" value="1"/>
</dbReference>
<comment type="subcellular location">
    <subcellularLocation>
        <location evidence="1">Nucleus</location>
    </subcellularLocation>
</comment>